<dbReference type="KEGG" id="rmm:ROSMUCSMR3_00567"/>
<dbReference type="SUPFAM" id="SSF48452">
    <property type="entry name" value="TPR-like"/>
    <property type="match status" value="1"/>
</dbReference>
<dbReference type="EMBL" id="CP020474">
    <property type="protein sequence ID" value="ARE82071.1"/>
    <property type="molecule type" value="Genomic_DNA"/>
</dbReference>
<accession>A0A1V0RK15</accession>
<protein>
    <recommendedName>
        <fullName evidence="3">DUF560 domain-containing protein</fullName>
    </recommendedName>
</protein>
<name>A0A1V0RK15_9RHOB</name>
<evidence type="ECO:0000313" key="2">
    <source>
        <dbReference type="Proteomes" id="UP000192273"/>
    </source>
</evidence>
<dbReference type="AlphaFoldDB" id="A0A1V0RK15"/>
<gene>
    <name evidence="1" type="ORF">ROSMUCSMR3_00567</name>
</gene>
<dbReference type="OrthoDB" id="7684399at2"/>
<proteinExistence type="predicted"/>
<evidence type="ECO:0008006" key="3">
    <source>
        <dbReference type="Google" id="ProtNLM"/>
    </source>
</evidence>
<evidence type="ECO:0000313" key="1">
    <source>
        <dbReference type="EMBL" id="ARE82071.1"/>
    </source>
</evidence>
<dbReference type="Proteomes" id="UP000192273">
    <property type="component" value="Chromosome"/>
</dbReference>
<dbReference type="RefSeq" id="WP_081506380.1">
    <property type="nucleotide sequence ID" value="NZ_CP020474.1"/>
</dbReference>
<keyword evidence="2" id="KW-1185">Reference proteome</keyword>
<sequence length="473" mass="50973">MTATLNTKAQTGFALRPRHIRHMLRAGVFLSALGLAGIGAATPANLTLAQADALAAQALGAGQPRLAYDLSKGLLQADRRNPRAHYYQALALSQAKAYGAAEKKAALAYWHAKTDEQRFQAANLAAQLSFADDRFTGSQFWLRRAVDHAPDEVARAQTVTAFQNVRARNPLRFDFRFSTTPSDNVNNGANSPLNVIDGVPVVGTLSPSAQALSGFVTTAQAALSYRLSKSETHETRLRGRVNARRVDISDPVPGLSGDDLSSTVLELGLSQYLRGTSEAVTWKFDLDGGRVWYGGDPLYDFARVGVTRHQRLGARLQLSFGASFEDQLYESPRGADSTVATGFAGLGVNLTGGGQIGFQVQYRDTDSNGVNRASDQWTGIASYQMGRALGPANLEFSLGISQLDYSSYQVGFIVVPGGRDDTSVFGGVTATFNDWGYMGFVPTLSVTTERSESNISRFDVEETSITLGIRSEF</sequence>
<organism evidence="1 2">
    <name type="scientific">Roseovarius mucosus</name>
    <dbReference type="NCBI Taxonomy" id="215743"/>
    <lineage>
        <taxon>Bacteria</taxon>
        <taxon>Pseudomonadati</taxon>
        <taxon>Pseudomonadota</taxon>
        <taxon>Alphaproteobacteria</taxon>
        <taxon>Rhodobacterales</taxon>
        <taxon>Roseobacteraceae</taxon>
        <taxon>Roseovarius</taxon>
    </lineage>
</organism>
<dbReference type="InterPro" id="IPR011990">
    <property type="entry name" value="TPR-like_helical_dom_sf"/>
</dbReference>
<reference evidence="1 2" key="1">
    <citation type="submission" date="2017-03" db="EMBL/GenBank/DDBJ databases">
        <title>Genome Sequence of Roseovarius mucosus strain SMR3 Isolated from a culture of the Diatom Skeletonema marinoi.</title>
        <authorList>
            <person name="Topel M."/>
            <person name="Pinder M."/>
            <person name="Johansson O.N."/>
            <person name="Kourtchenko O."/>
            <person name="Godhe A."/>
            <person name="Clarke A.K."/>
        </authorList>
    </citation>
    <scope>NUCLEOTIDE SEQUENCE [LARGE SCALE GENOMIC DNA]</scope>
    <source>
        <strain evidence="1 2">SMR3</strain>
    </source>
</reference>